<evidence type="ECO:0000256" key="1">
    <source>
        <dbReference type="SAM" id="Phobius"/>
    </source>
</evidence>
<feature type="domain" description="DUF6534" evidence="2">
    <location>
        <begin position="138"/>
        <end position="229"/>
    </location>
</feature>
<name>A0A8H5FVC3_9AGAR</name>
<evidence type="ECO:0000259" key="2">
    <source>
        <dbReference type="Pfam" id="PF20152"/>
    </source>
</evidence>
<keyword evidence="4" id="KW-1185">Reference proteome</keyword>
<reference evidence="3 4" key="1">
    <citation type="journal article" date="2020" name="ISME J.">
        <title>Uncovering the hidden diversity of litter-decomposition mechanisms in mushroom-forming fungi.</title>
        <authorList>
            <person name="Floudas D."/>
            <person name="Bentzer J."/>
            <person name="Ahren D."/>
            <person name="Johansson T."/>
            <person name="Persson P."/>
            <person name="Tunlid A."/>
        </authorList>
    </citation>
    <scope>NUCLEOTIDE SEQUENCE [LARGE SCALE GENOMIC DNA]</scope>
    <source>
        <strain evidence="3 4">CBS 146.42</strain>
    </source>
</reference>
<evidence type="ECO:0000313" key="3">
    <source>
        <dbReference type="EMBL" id="KAF5350067.1"/>
    </source>
</evidence>
<dbReference type="AlphaFoldDB" id="A0A8H5FVC3"/>
<organism evidence="3 4">
    <name type="scientific">Leucocoprinus leucothites</name>
    <dbReference type="NCBI Taxonomy" id="201217"/>
    <lineage>
        <taxon>Eukaryota</taxon>
        <taxon>Fungi</taxon>
        <taxon>Dikarya</taxon>
        <taxon>Basidiomycota</taxon>
        <taxon>Agaricomycotina</taxon>
        <taxon>Agaricomycetes</taxon>
        <taxon>Agaricomycetidae</taxon>
        <taxon>Agaricales</taxon>
        <taxon>Agaricineae</taxon>
        <taxon>Agaricaceae</taxon>
        <taxon>Leucocoprinus</taxon>
    </lineage>
</organism>
<protein>
    <recommendedName>
        <fullName evidence="2">DUF6534 domain-containing protein</fullName>
    </recommendedName>
</protein>
<feature type="transmembrane region" description="Helical" evidence="1">
    <location>
        <begin position="131"/>
        <end position="153"/>
    </location>
</feature>
<keyword evidence="1" id="KW-0812">Transmembrane</keyword>
<dbReference type="PANTHER" id="PTHR40465">
    <property type="entry name" value="CHROMOSOME 1, WHOLE GENOME SHOTGUN SEQUENCE"/>
    <property type="match status" value="1"/>
</dbReference>
<sequence length="311" mass="35011">MANWWLYGILMMQYFMYFSGPIRDGKTLRAIVHLLFLLDTIQTLLTMDDIFFWFVYNYGDYSALLRFNIASICGPFLDAIITFTVQLVYCWRLRVIGKWKIVPVLALVSSIGGMIVGIHDVVSTKEIKPAVYLWLFASAITDIVIASSMAYLLMKYQKENPSRTTMAIMKRIVLLTLETNAVTAALAIVLVTVCLTPSISPPKTNIYLTFGYTLGKMYSNCFMVLLNQRIYYNAHGTTAEEVETLDTVSHRSRGIISNRHNSPPSRNKAAPQITVVQFTETRADGPTEIELGNIHGAKDSQDLKYVPGGYV</sequence>
<comment type="caution">
    <text evidence="3">The sequence shown here is derived from an EMBL/GenBank/DDBJ whole genome shotgun (WGS) entry which is preliminary data.</text>
</comment>
<dbReference type="InterPro" id="IPR045339">
    <property type="entry name" value="DUF6534"/>
</dbReference>
<proteinExistence type="predicted"/>
<dbReference type="Proteomes" id="UP000559027">
    <property type="component" value="Unassembled WGS sequence"/>
</dbReference>
<feature type="transmembrane region" description="Helical" evidence="1">
    <location>
        <begin position="34"/>
        <end position="55"/>
    </location>
</feature>
<dbReference type="Pfam" id="PF20152">
    <property type="entry name" value="DUF6534"/>
    <property type="match status" value="1"/>
</dbReference>
<accession>A0A8H5FVC3</accession>
<dbReference type="EMBL" id="JAACJO010000015">
    <property type="protein sequence ID" value="KAF5350067.1"/>
    <property type="molecule type" value="Genomic_DNA"/>
</dbReference>
<feature type="transmembrane region" description="Helical" evidence="1">
    <location>
        <begin position="67"/>
        <end position="89"/>
    </location>
</feature>
<feature type="transmembrane region" description="Helical" evidence="1">
    <location>
        <begin position="101"/>
        <end position="119"/>
    </location>
</feature>
<feature type="transmembrane region" description="Helical" evidence="1">
    <location>
        <begin position="206"/>
        <end position="226"/>
    </location>
</feature>
<evidence type="ECO:0000313" key="4">
    <source>
        <dbReference type="Proteomes" id="UP000559027"/>
    </source>
</evidence>
<dbReference type="OrthoDB" id="3010870at2759"/>
<keyword evidence="1" id="KW-1133">Transmembrane helix</keyword>
<feature type="transmembrane region" description="Helical" evidence="1">
    <location>
        <begin position="174"/>
        <end position="200"/>
    </location>
</feature>
<dbReference type="PANTHER" id="PTHR40465:SF1">
    <property type="entry name" value="DUF6534 DOMAIN-CONTAINING PROTEIN"/>
    <property type="match status" value="1"/>
</dbReference>
<feature type="transmembrane region" description="Helical" evidence="1">
    <location>
        <begin position="6"/>
        <end position="22"/>
    </location>
</feature>
<keyword evidence="1" id="KW-0472">Membrane</keyword>
<gene>
    <name evidence="3" type="ORF">D9756_009071</name>
</gene>